<reference evidence="2 3" key="1">
    <citation type="submission" date="2020-08" db="EMBL/GenBank/DDBJ databases">
        <title>The genome sequence of Novosphingobium flavum 4Y4.</title>
        <authorList>
            <person name="Liu Y."/>
        </authorList>
    </citation>
    <scope>NUCLEOTIDE SEQUENCE [LARGE SCALE GENOMIC DNA]</scope>
    <source>
        <strain evidence="2 3">4Y4</strain>
    </source>
</reference>
<dbReference type="InterPro" id="IPR052181">
    <property type="entry name" value="5hmC_binding"/>
</dbReference>
<dbReference type="PANTHER" id="PTHR14087:SF8">
    <property type="entry name" value="OS03G0676100 PROTEIN"/>
    <property type="match status" value="1"/>
</dbReference>
<dbReference type="PANTHER" id="PTHR14087">
    <property type="entry name" value="THYMOCYTE NUCLEAR PROTEIN 1"/>
    <property type="match status" value="1"/>
</dbReference>
<accession>A0A7X1F566</accession>
<dbReference type="InterPro" id="IPR047197">
    <property type="entry name" value="THYN1-like_EVE"/>
</dbReference>
<name>A0A7X1F566_9SPHN</name>
<sequence>MTEINPALSDRLWLMKSEPDAYSWDDLLAEGEGTWDGVRNHRAANNLRAMEVGDLAFFYHSNIGKEIVGIVTISQGGLTDPTDPDGKWAAVKVKPVRKLARPVTLAQIKADPALADMELLRLSRLSVAEVTPGHWAHILGLAGEG</sequence>
<dbReference type="RefSeq" id="WP_185682021.1">
    <property type="nucleotide sequence ID" value="NZ_JACLAU010000002.1"/>
</dbReference>
<gene>
    <name evidence="2" type="ORF">H7F49_02655</name>
</gene>
<dbReference type="EMBL" id="JACLAU010000002">
    <property type="protein sequence ID" value="MBC2650597.1"/>
    <property type="molecule type" value="Genomic_DNA"/>
</dbReference>
<dbReference type="Gene3D" id="3.10.590.10">
    <property type="entry name" value="ph1033 like domains"/>
    <property type="match status" value="1"/>
</dbReference>
<dbReference type="InterPro" id="IPR002740">
    <property type="entry name" value="EVE_domain"/>
</dbReference>
<dbReference type="Proteomes" id="UP000520156">
    <property type="component" value="Unassembled WGS sequence"/>
</dbReference>
<keyword evidence="3" id="KW-1185">Reference proteome</keyword>
<dbReference type="SUPFAM" id="SSF88697">
    <property type="entry name" value="PUA domain-like"/>
    <property type="match status" value="1"/>
</dbReference>
<organism evidence="2 3">
    <name type="scientific">Novosphingobium aerophilum</name>
    <dbReference type="NCBI Taxonomy" id="2839843"/>
    <lineage>
        <taxon>Bacteria</taxon>
        <taxon>Pseudomonadati</taxon>
        <taxon>Pseudomonadota</taxon>
        <taxon>Alphaproteobacteria</taxon>
        <taxon>Sphingomonadales</taxon>
        <taxon>Sphingomonadaceae</taxon>
        <taxon>Novosphingobium</taxon>
    </lineage>
</organism>
<comment type="caution">
    <text evidence="2">The sequence shown here is derived from an EMBL/GenBank/DDBJ whole genome shotgun (WGS) entry which is preliminary data.</text>
</comment>
<dbReference type="CDD" id="cd21133">
    <property type="entry name" value="EVE"/>
    <property type="match status" value="1"/>
</dbReference>
<feature type="domain" description="EVE" evidence="1">
    <location>
        <begin position="12"/>
        <end position="140"/>
    </location>
</feature>
<dbReference type="Pfam" id="PF01878">
    <property type="entry name" value="EVE"/>
    <property type="match status" value="1"/>
</dbReference>
<dbReference type="AlphaFoldDB" id="A0A7X1F566"/>
<protein>
    <submittedName>
        <fullName evidence="2">EVE domain-containing protein</fullName>
    </submittedName>
</protein>
<evidence type="ECO:0000313" key="2">
    <source>
        <dbReference type="EMBL" id="MBC2650597.1"/>
    </source>
</evidence>
<evidence type="ECO:0000313" key="3">
    <source>
        <dbReference type="Proteomes" id="UP000520156"/>
    </source>
</evidence>
<dbReference type="InterPro" id="IPR015947">
    <property type="entry name" value="PUA-like_sf"/>
</dbReference>
<evidence type="ECO:0000259" key="1">
    <source>
        <dbReference type="Pfam" id="PF01878"/>
    </source>
</evidence>
<proteinExistence type="predicted"/>